<reference evidence="1" key="1">
    <citation type="submission" date="2019-11" db="EMBL/GenBank/DDBJ databases">
        <title>Nori genome reveals adaptations in red seaweeds to the harsh intertidal environment.</title>
        <authorList>
            <person name="Wang D."/>
            <person name="Mao Y."/>
        </authorList>
    </citation>
    <scope>NUCLEOTIDE SEQUENCE</scope>
    <source>
        <tissue evidence="1">Gametophyte</tissue>
    </source>
</reference>
<name>A0ACC3BSG2_PYRYE</name>
<comment type="caution">
    <text evidence="1">The sequence shown here is derived from an EMBL/GenBank/DDBJ whole genome shotgun (WGS) entry which is preliminary data.</text>
</comment>
<sequence>MLRRSSSALAMGLWDNLPSMNASSSSTTTTTTTLPPSSAAAALAAGAASLRAGSVSSGSGGHAGQADAFSQFAAGGQTAADVLGARAAEVGANVNDAFRGGWAAVSRMAGVDDGGAPVDVEACANGASGQQSVQQEIGELFNLSWVQRLTLFVMCFSAGAMMIGLSFMFLPMILLKPHKFAAAFTAGNLLAIMSTWVIVGPRAQLASMFHPARATAAAAYLGSLIFALFAAFFGGRLRYPLVLISLVVEVLALVWYSLSYIPFGRQALSRLTGISW</sequence>
<dbReference type="Proteomes" id="UP000798662">
    <property type="component" value="Chromosome 1"/>
</dbReference>
<proteinExistence type="predicted"/>
<gene>
    <name evidence="1" type="ORF">I4F81_003127</name>
</gene>
<accession>A0ACC3BSG2</accession>
<keyword evidence="2" id="KW-1185">Reference proteome</keyword>
<organism evidence="1 2">
    <name type="scientific">Pyropia yezoensis</name>
    <name type="common">Susabi-nori</name>
    <name type="synonym">Porphyra yezoensis</name>
    <dbReference type="NCBI Taxonomy" id="2788"/>
    <lineage>
        <taxon>Eukaryota</taxon>
        <taxon>Rhodophyta</taxon>
        <taxon>Bangiophyceae</taxon>
        <taxon>Bangiales</taxon>
        <taxon>Bangiaceae</taxon>
        <taxon>Pyropia</taxon>
    </lineage>
</organism>
<evidence type="ECO:0000313" key="1">
    <source>
        <dbReference type="EMBL" id="KAK1860538.1"/>
    </source>
</evidence>
<evidence type="ECO:0000313" key="2">
    <source>
        <dbReference type="Proteomes" id="UP000798662"/>
    </source>
</evidence>
<protein>
    <submittedName>
        <fullName evidence="1">Uncharacterized protein</fullName>
    </submittedName>
</protein>
<dbReference type="EMBL" id="CM020618">
    <property type="protein sequence ID" value="KAK1860538.1"/>
    <property type="molecule type" value="Genomic_DNA"/>
</dbReference>